<name>A0A7W5YFV7_9BACT</name>
<feature type="domain" description="NusB/RsmB/TIM44" evidence="6">
    <location>
        <begin position="203"/>
        <end position="301"/>
    </location>
</feature>
<comment type="similarity">
    <text evidence="1">Belongs to the NusB family.</text>
</comment>
<keyword evidence="3" id="KW-0694">RNA-binding</keyword>
<proteinExistence type="inferred from homology"/>
<evidence type="ECO:0000256" key="2">
    <source>
        <dbReference type="ARBA" id="ARBA00022814"/>
    </source>
</evidence>
<keyword evidence="2" id="KW-0889">Transcription antitermination</keyword>
<dbReference type="GO" id="GO:0031564">
    <property type="term" value="P:transcription antitermination"/>
    <property type="evidence" value="ECO:0007669"/>
    <property type="project" value="UniProtKB-KW"/>
</dbReference>
<evidence type="ECO:0000313" key="8">
    <source>
        <dbReference type="Proteomes" id="UP000541425"/>
    </source>
</evidence>
<dbReference type="PANTHER" id="PTHR11078:SF3">
    <property type="entry name" value="ANTITERMINATION NUSB DOMAIN-CONTAINING PROTEIN"/>
    <property type="match status" value="1"/>
</dbReference>
<evidence type="ECO:0000256" key="3">
    <source>
        <dbReference type="ARBA" id="ARBA00022884"/>
    </source>
</evidence>
<evidence type="ECO:0000256" key="5">
    <source>
        <dbReference type="ARBA" id="ARBA00023163"/>
    </source>
</evidence>
<protein>
    <submittedName>
        <fullName evidence="7">N utilization substance protein B</fullName>
    </submittedName>
</protein>
<dbReference type="SUPFAM" id="SSF48013">
    <property type="entry name" value="NusB-like"/>
    <property type="match status" value="1"/>
</dbReference>
<dbReference type="GO" id="GO:0005829">
    <property type="term" value="C:cytosol"/>
    <property type="evidence" value="ECO:0007669"/>
    <property type="project" value="TreeGrafter"/>
</dbReference>
<dbReference type="GO" id="GO:0003723">
    <property type="term" value="F:RNA binding"/>
    <property type="evidence" value="ECO:0007669"/>
    <property type="project" value="UniProtKB-KW"/>
</dbReference>
<dbReference type="Pfam" id="PF01029">
    <property type="entry name" value="NusB"/>
    <property type="match status" value="1"/>
</dbReference>
<dbReference type="EMBL" id="JACICA010000003">
    <property type="protein sequence ID" value="MBB3702506.1"/>
    <property type="molecule type" value="Genomic_DNA"/>
</dbReference>
<dbReference type="InterPro" id="IPR035926">
    <property type="entry name" value="NusB-like_sf"/>
</dbReference>
<accession>A0A7W5YFV7</accession>
<dbReference type="GO" id="GO:0006353">
    <property type="term" value="P:DNA-templated transcription termination"/>
    <property type="evidence" value="ECO:0007669"/>
    <property type="project" value="InterPro"/>
</dbReference>
<dbReference type="PANTHER" id="PTHR11078">
    <property type="entry name" value="N UTILIZATION SUBSTANCE PROTEIN B-RELATED"/>
    <property type="match status" value="1"/>
</dbReference>
<dbReference type="AlphaFoldDB" id="A0A7W5YFV7"/>
<comment type="caution">
    <text evidence="7">The sequence shown here is derived from an EMBL/GenBank/DDBJ whole genome shotgun (WGS) entry which is preliminary data.</text>
</comment>
<keyword evidence="5" id="KW-0804">Transcription</keyword>
<organism evidence="7 8">
    <name type="scientific">Alloprevotella rava</name>
    <dbReference type="NCBI Taxonomy" id="671218"/>
    <lineage>
        <taxon>Bacteria</taxon>
        <taxon>Pseudomonadati</taxon>
        <taxon>Bacteroidota</taxon>
        <taxon>Bacteroidia</taxon>
        <taxon>Bacteroidales</taxon>
        <taxon>Prevotellaceae</taxon>
        <taxon>Alloprevotella</taxon>
    </lineage>
</organism>
<sequence>MIMINRELIRLKVVQLVYAFYQNEGKTLDVAEKELTFSLSKAYELYKYLLSMLVDLKAYGERRAESSAARAERLGTKIGGLSPDRQFADNKLLVQLADNKALGEYREKKQEWPEEPAFVKKLYATMIESDLYQAYLTKEDFSYEADRELIRKLYKTYVCNNEDFDSLLEEHSLYWNDDKEIVDSFVMKTIKRFKEDSTAEQELLPDYAAVEDKNFAGTLFVETLKRAQEVRQLIRENSKNWEFNRLAFMDVIIMQIALAEILTFPQIPLNVTFNEYLDIAKVYSTPKSAGYINGLLDHVVKSLKKKGELMK</sequence>
<evidence type="ECO:0000256" key="4">
    <source>
        <dbReference type="ARBA" id="ARBA00023015"/>
    </source>
</evidence>
<dbReference type="Gene3D" id="1.10.940.10">
    <property type="entry name" value="NusB-like"/>
    <property type="match status" value="1"/>
</dbReference>
<dbReference type="NCBIfam" id="TIGR01951">
    <property type="entry name" value="nusB"/>
    <property type="match status" value="1"/>
</dbReference>
<gene>
    <name evidence="7" type="ORF">FHS60_000964</name>
</gene>
<reference evidence="7 8" key="1">
    <citation type="submission" date="2020-08" db="EMBL/GenBank/DDBJ databases">
        <title>Genomic Encyclopedia of Type Strains, Phase IV (KMG-IV): sequencing the most valuable type-strain genomes for metagenomic binning, comparative biology and taxonomic classification.</title>
        <authorList>
            <person name="Goeker M."/>
        </authorList>
    </citation>
    <scope>NUCLEOTIDE SEQUENCE [LARGE SCALE GENOMIC DNA]</scope>
    <source>
        <strain evidence="7 8">DSM 22548</strain>
    </source>
</reference>
<dbReference type="InterPro" id="IPR011605">
    <property type="entry name" value="NusB_fam"/>
</dbReference>
<evidence type="ECO:0000259" key="6">
    <source>
        <dbReference type="Pfam" id="PF01029"/>
    </source>
</evidence>
<dbReference type="Proteomes" id="UP000541425">
    <property type="component" value="Unassembled WGS sequence"/>
</dbReference>
<keyword evidence="4" id="KW-0805">Transcription regulation</keyword>
<evidence type="ECO:0000313" key="7">
    <source>
        <dbReference type="EMBL" id="MBB3702506.1"/>
    </source>
</evidence>
<evidence type="ECO:0000256" key="1">
    <source>
        <dbReference type="ARBA" id="ARBA00005952"/>
    </source>
</evidence>
<dbReference type="InterPro" id="IPR006027">
    <property type="entry name" value="NusB_RsmB_TIM44"/>
</dbReference>